<evidence type="ECO:0000313" key="1">
    <source>
        <dbReference type="EMBL" id="MBZ0159017.1"/>
    </source>
</evidence>
<name>A0AAJ1AJ05_9BACT</name>
<reference evidence="1 2" key="1">
    <citation type="journal article" date="2021" name="bioRxiv">
        <title>Unraveling nitrogen, sulfur and carbon metabolic pathways and microbial community transcriptional responses to substrate deprivation and toxicity stresses in a bioreactor mimicking anoxic brackish coastal sediment conditions.</title>
        <authorList>
            <person name="Martins P.D."/>
            <person name="Echeveste M.J."/>
            <person name="Arshad A."/>
            <person name="Kurth J."/>
            <person name="Ouboter H."/>
            <person name="Jetten M.S.M."/>
            <person name="Welte C.U."/>
        </authorList>
    </citation>
    <scope>NUCLEOTIDE SEQUENCE [LARGE SCALE GENOMIC DNA]</scope>
    <source>
        <strain evidence="1">MAG_38</strain>
    </source>
</reference>
<dbReference type="AlphaFoldDB" id="A0AAJ1AJ05"/>
<evidence type="ECO:0000313" key="2">
    <source>
        <dbReference type="Proteomes" id="UP001197609"/>
    </source>
</evidence>
<organism evidence="1 2">
    <name type="scientific">Candidatus Methylomirabilis tolerans</name>
    <dbReference type="NCBI Taxonomy" id="3123416"/>
    <lineage>
        <taxon>Bacteria</taxon>
        <taxon>Candidatus Methylomirabilota</taxon>
        <taxon>Candidatus Methylomirabilia</taxon>
        <taxon>Candidatus Methylomirabilales</taxon>
        <taxon>Candidatus Methylomirabilaceae</taxon>
        <taxon>Candidatus Methylomirabilis</taxon>
    </lineage>
</organism>
<dbReference type="Pfam" id="PF11453">
    <property type="entry name" value="DUF2950"/>
    <property type="match status" value="1"/>
</dbReference>
<dbReference type="InterPro" id="IPR021556">
    <property type="entry name" value="DUF2950"/>
</dbReference>
<proteinExistence type="predicted"/>
<protein>
    <submittedName>
        <fullName evidence="1">DUF2950 domain-containing protein</fullName>
    </submittedName>
</protein>
<dbReference type="Proteomes" id="UP001197609">
    <property type="component" value="Unassembled WGS sequence"/>
</dbReference>
<comment type="caution">
    <text evidence="1">The sequence shown here is derived from an EMBL/GenBank/DDBJ whole genome shotgun (WGS) entry which is preliminary data.</text>
</comment>
<gene>
    <name evidence="1" type="ORF">K8G79_02545</name>
</gene>
<sequence>MFSATFAIAQTADGQRRFDLPEAAVKALIEAARTNDEQALIEIFGAKHRDLIGTVDKARDRENRTRFAESADEYRLLRPEDDGRVTLVVGYQAWPFPIPLVKEGSAWRFDTDAGWEELLNRRIGANELAVIETLRAYVEAQRQYASTPRDGTKVRQFAQKIRSSPGKHDGLYWEADPAKGEEPSPIGPLIRDASGRQPGDPYNGYYFKIVTRQGSAAPAGRYDYVINGRMIAGFAMVAFPADYGRTGVKTFIVNHYGVVYERDLGPNTAKIAAAMTEYNPDPSWKEVGD</sequence>
<accession>A0AAJ1AJ05</accession>
<dbReference type="EMBL" id="JAIOIU010000031">
    <property type="protein sequence ID" value="MBZ0159017.1"/>
    <property type="molecule type" value="Genomic_DNA"/>
</dbReference>